<dbReference type="Pfam" id="PF00196">
    <property type="entry name" value="GerE"/>
    <property type="match status" value="1"/>
</dbReference>
<dbReference type="Gene3D" id="3.40.50.2300">
    <property type="match status" value="1"/>
</dbReference>
<dbReference type="Pfam" id="PF00072">
    <property type="entry name" value="Response_reg"/>
    <property type="match status" value="1"/>
</dbReference>
<keyword evidence="2" id="KW-0805">Transcription regulation</keyword>
<dbReference type="InterPro" id="IPR011006">
    <property type="entry name" value="CheY-like_superfamily"/>
</dbReference>
<dbReference type="PANTHER" id="PTHR43214">
    <property type="entry name" value="TWO-COMPONENT RESPONSE REGULATOR"/>
    <property type="match status" value="1"/>
</dbReference>
<reference evidence="9" key="1">
    <citation type="journal article" date="2019" name="Int. J. Syst. Evol. Microbiol.">
        <title>The Global Catalogue of Microorganisms (GCM) 10K type strain sequencing project: providing services to taxonomists for standard genome sequencing and annotation.</title>
        <authorList>
            <consortium name="The Broad Institute Genomics Platform"/>
            <consortium name="The Broad Institute Genome Sequencing Center for Infectious Disease"/>
            <person name="Wu L."/>
            <person name="Ma J."/>
        </authorList>
    </citation>
    <scope>NUCLEOTIDE SEQUENCE [LARGE SCALE GENOMIC DNA]</scope>
    <source>
        <strain evidence="9">JCM 3338</strain>
    </source>
</reference>
<dbReference type="Proteomes" id="UP001597402">
    <property type="component" value="Unassembled WGS sequence"/>
</dbReference>
<evidence type="ECO:0000256" key="4">
    <source>
        <dbReference type="ARBA" id="ARBA00023163"/>
    </source>
</evidence>
<feature type="modified residue" description="4-aspartylphosphate" evidence="5">
    <location>
        <position position="54"/>
    </location>
</feature>
<evidence type="ECO:0000256" key="3">
    <source>
        <dbReference type="ARBA" id="ARBA00023125"/>
    </source>
</evidence>
<keyword evidence="3" id="KW-0238">DNA-binding</keyword>
<organism evidence="8 9">
    <name type="scientific">Blastococcus deserti</name>
    <dbReference type="NCBI Taxonomy" id="2259033"/>
    <lineage>
        <taxon>Bacteria</taxon>
        <taxon>Bacillati</taxon>
        <taxon>Actinomycetota</taxon>
        <taxon>Actinomycetes</taxon>
        <taxon>Geodermatophilales</taxon>
        <taxon>Geodermatophilaceae</taxon>
        <taxon>Blastococcus</taxon>
    </lineage>
</organism>
<dbReference type="InterPro" id="IPR039420">
    <property type="entry name" value="WalR-like"/>
</dbReference>
<evidence type="ECO:0000259" key="7">
    <source>
        <dbReference type="PROSITE" id="PS50110"/>
    </source>
</evidence>
<evidence type="ECO:0000313" key="9">
    <source>
        <dbReference type="Proteomes" id="UP001597402"/>
    </source>
</evidence>
<keyword evidence="1 5" id="KW-0597">Phosphoprotein</keyword>
<dbReference type="PROSITE" id="PS50043">
    <property type="entry name" value="HTH_LUXR_2"/>
    <property type="match status" value="1"/>
</dbReference>
<dbReference type="SUPFAM" id="SSF46894">
    <property type="entry name" value="C-terminal effector domain of the bipartite response regulators"/>
    <property type="match status" value="1"/>
</dbReference>
<dbReference type="SMART" id="SM00421">
    <property type="entry name" value="HTH_LUXR"/>
    <property type="match status" value="1"/>
</dbReference>
<protein>
    <submittedName>
        <fullName evidence="8">Response regulator</fullName>
    </submittedName>
</protein>
<dbReference type="SMART" id="SM00448">
    <property type="entry name" value="REC"/>
    <property type="match status" value="1"/>
</dbReference>
<dbReference type="InterPro" id="IPR001789">
    <property type="entry name" value="Sig_transdc_resp-reg_receiver"/>
</dbReference>
<accession>A0ABW4XH08</accession>
<keyword evidence="9" id="KW-1185">Reference proteome</keyword>
<dbReference type="CDD" id="cd06170">
    <property type="entry name" value="LuxR_C_like"/>
    <property type="match status" value="1"/>
</dbReference>
<evidence type="ECO:0000256" key="5">
    <source>
        <dbReference type="PROSITE-ProRule" id="PRU00169"/>
    </source>
</evidence>
<feature type="domain" description="Response regulatory" evidence="7">
    <location>
        <begin position="3"/>
        <end position="124"/>
    </location>
</feature>
<dbReference type="InterPro" id="IPR058245">
    <property type="entry name" value="NreC/VraR/RcsB-like_REC"/>
</dbReference>
<keyword evidence="4" id="KW-0804">Transcription</keyword>
<dbReference type="CDD" id="cd17535">
    <property type="entry name" value="REC_NarL-like"/>
    <property type="match status" value="1"/>
</dbReference>
<dbReference type="InterPro" id="IPR000792">
    <property type="entry name" value="Tscrpt_reg_LuxR_C"/>
</dbReference>
<gene>
    <name evidence="8" type="ORF">ACFSHS_22255</name>
</gene>
<dbReference type="PROSITE" id="PS00622">
    <property type="entry name" value="HTH_LUXR_1"/>
    <property type="match status" value="1"/>
</dbReference>
<comment type="caution">
    <text evidence="8">The sequence shown here is derived from an EMBL/GenBank/DDBJ whole genome shotgun (WGS) entry which is preliminary data.</text>
</comment>
<dbReference type="PRINTS" id="PR00038">
    <property type="entry name" value="HTHLUXR"/>
</dbReference>
<evidence type="ECO:0000256" key="1">
    <source>
        <dbReference type="ARBA" id="ARBA00022553"/>
    </source>
</evidence>
<dbReference type="PROSITE" id="PS50110">
    <property type="entry name" value="RESPONSE_REGULATORY"/>
    <property type="match status" value="1"/>
</dbReference>
<proteinExistence type="predicted"/>
<feature type="domain" description="HTH luxR-type" evidence="6">
    <location>
        <begin position="152"/>
        <end position="217"/>
    </location>
</feature>
<evidence type="ECO:0000313" key="8">
    <source>
        <dbReference type="EMBL" id="MFD2094299.1"/>
    </source>
</evidence>
<evidence type="ECO:0000259" key="6">
    <source>
        <dbReference type="PROSITE" id="PS50043"/>
    </source>
</evidence>
<dbReference type="InterPro" id="IPR016032">
    <property type="entry name" value="Sig_transdc_resp-reg_C-effctor"/>
</dbReference>
<evidence type="ECO:0000256" key="2">
    <source>
        <dbReference type="ARBA" id="ARBA00023015"/>
    </source>
</evidence>
<dbReference type="SUPFAM" id="SSF52172">
    <property type="entry name" value="CheY-like"/>
    <property type="match status" value="1"/>
</dbReference>
<dbReference type="RefSeq" id="WP_376881010.1">
    <property type="nucleotide sequence ID" value="NZ_JBHUHP010000030.1"/>
</dbReference>
<sequence length="234" mass="25046">MIRVLLCDDQPLVRAGFAMLLRVEPDIEVVCEVGDGASAVEQTRLQRPDVVVMDVRMPGMDGVEATKQILAEADGPDGSRPKVLILTTYHVSEAVYAALRAGASGFLLKDAAPDELVAAIRAVADDEAWLDPAVAHQLIAEFAARPEPLAASPEELKRLTSREREVLVLIAHGLSNVEIATHLVVGEATVKSHVSRIIFKLGLRDRVQAAVVAYQSGLVRPGQAPPPAAGWRSS</sequence>
<dbReference type="PANTHER" id="PTHR43214:SF24">
    <property type="entry name" value="TRANSCRIPTIONAL REGULATORY PROTEIN NARL-RELATED"/>
    <property type="match status" value="1"/>
</dbReference>
<dbReference type="EMBL" id="JBHUHP010000030">
    <property type="protein sequence ID" value="MFD2094299.1"/>
    <property type="molecule type" value="Genomic_DNA"/>
</dbReference>
<name>A0ABW4XH08_9ACTN</name>